<protein>
    <submittedName>
        <fullName evidence="4">GNAT family N-acetyltransferase</fullName>
    </submittedName>
</protein>
<dbReference type="RefSeq" id="WP_154503187.1">
    <property type="nucleotide sequence ID" value="NZ_JAQXPC010000058.1"/>
</dbReference>
<gene>
    <name evidence="4" type="ORF">FYJ51_03310</name>
</gene>
<dbReference type="CDD" id="cd04301">
    <property type="entry name" value="NAT_SF"/>
    <property type="match status" value="1"/>
</dbReference>
<keyword evidence="2" id="KW-0012">Acyltransferase</keyword>
<evidence type="ECO:0000313" key="5">
    <source>
        <dbReference type="Proteomes" id="UP000461880"/>
    </source>
</evidence>
<organism evidence="4 5">
    <name type="scientific">Stecheria intestinalis</name>
    <dbReference type="NCBI Taxonomy" id="2606630"/>
    <lineage>
        <taxon>Bacteria</taxon>
        <taxon>Bacillati</taxon>
        <taxon>Bacillota</taxon>
        <taxon>Erysipelotrichia</taxon>
        <taxon>Erysipelotrichales</taxon>
        <taxon>Erysipelotrichaceae</taxon>
        <taxon>Stecheria</taxon>
    </lineage>
</organism>
<evidence type="ECO:0000256" key="1">
    <source>
        <dbReference type="ARBA" id="ARBA00022679"/>
    </source>
</evidence>
<dbReference type="Gene3D" id="3.40.630.30">
    <property type="match status" value="1"/>
</dbReference>
<sequence>MTEFREGRIEDLEELYRFYEEVCAFQSRDQYGPSWTIGIYPSREGLAEHLQHHEMYLLIEEGRIASAMVLSDREDPEYLDACFPSHALADEVMVLHLFAVHPQFRGRHLSEFMLREMILLAEQKKKKAIHLDVLEGNDRAEWLYEKMGFQIAEKRKVVYEDIGEQTAILMEYQLSESVLPE</sequence>
<evidence type="ECO:0000256" key="2">
    <source>
        <dbReference type="ARBA" id="ARBA00023315"/>
    </source>
</evidence>
<dbReference type="InterPro" id="IPR050680">
    <property type="entry name" value="YpeA/RimI_acetyltransf"/>
</dbReference>
<dbReference type="GO" id="GO:0016747">
    <property type="term" value="F:acyltransferase activity, transferring groups other than amino-acyl groups"/>
    <property type="evidence" value="ECO:0007669"/>
    <property type="project" value="InterPro"/>
</dbReference>
<evidence type="ECO:0000313" key="4">
    <source>
        <dbReference type="EMBL" id="MSS57928.1"/>
    </source>
</evidence>
<reference evidence="4 5" key="1">
    <citation type="submission" date="2019-08" db="EMBL/GenBank/DDBJ databases">
        <title>In-depth cultivation of the pig gut microbiome towards novel bacterial diversity and tailored functional studies.</title>
        <authorList>
            <person name="Wylensek D."/>
            <person name="Hitch T.C.A."/>
            <person name="Clavel T."/>
        </authorList>
    </citation>
    <scope>NUCLEOTIDE SEQUENCE [LARGE SCALE GENOMIC DNA]</scope>
    <source>
        <strain evidence="4 5">Oil+RF-744-GAM-WT-6</strain>
    </source>
</reference>
<dbReference type="SUPFAM" id="SSF55729">
    <property type="entry name" value="Acyl-CoA N-acyltransferases (Nat)"/>
    <property type="match status" value="1"/>
</dbReference>
<keyword evidence="1 4" id="KW-0808">Transferase</keyword>
<dbReference type="PANTHER" id="PTHR43420">
    <property type="entry name" value="ACETYLTRANSFERASE"/>
    <property type="match status" value="1"/>
</dbReference>
<dbReference type="Proteomes" id="UP000461880">
    <property type="component" value="Unassembled WGS sequence"/>
</dbReference>
<dbReference type="InterPro" id="IPR016181">
    <property type="entry name" value="Acyl_CoA_acyltransferase"/>
</dbReference>
<feature type="domain" description="N-acetyltransferase" evidence="3">
    <location>
        <begin position="2"/>
        <end position="175"/>
    </location>
</feature>
<evidence type="ECO:0000259" key="3">
    <source>
        <dbReference type="PROSITE" id="PS51186"/>
    </source>
</evidence>
<dbReference type="PROSITE" id="PS51186">
    <property type="entry name" value="GNAT"/>
    <property type="match status" value="1"/>
</dbReference>
<dbReference type="EMBL" id="VUMN01000005">
    <property type="protein sequence ID" value="MSS57928.1"/>
    <property type="molecule type" value="Genomic_DNA"/>
</dbReference>
<keyword evidence="5" id="KW-1185">Reference proteome</keyword>
<dbReference type="Pfam" id="PF00583">
    <property type="entry name" value="Acetyltransf_1"/>
    <property type="match status" value="1"/>
</dbReference>
<name>A0A7X2NR75_9FIRM</name>
<dbReference type="PANTHER" id="PTHR43420:SF44">
    <property type="entry name" value="ACETYLTRANSFERASE YPEA"/>
    <property type="match status" value="1"/>
</dbReference>
<accession>A0A7X2NR75</accession>
<comment type="caution">
    <text evidence="4">The sequence shown here is derived from an EMBL/GenBank/DDBJ whole genome shotgun (WGS) entry which is preliminary data.</text>
</comment>
<proteinExistence type="predicted"/>
<dbReference type="InterPro" id="IPR000182">
    <property type="entry name" value="GNAT_dom"/>
</dbReference>
<dbReference type="AlphaFoldDB" id="A0A7X2NR75"/>